<evidence type="ECO:0000256" key="1">
    <source>
        <dbReference type="SAM" id="MobiDB-lite"/>
    </source>
</evidence>
<dbReference type="RefSeq" id="WP_012398494.1">
    <property type="nucleotide sequence ID" value="NC_010617.1"/>
</dbReference>
<evidence type="ECO:0000313" key="3">
    <source>
        <dbReference type="EMBL" id="BAG29773.1"/>
    </source>
</evidence>
<feature type="region of interest" description="Disordered" evidence="1">
    <location>
        <begin position="265"/>
        <end position="511"/>
    </location>
</feature>
<feature type="compositionally biased region" description="Low complexity" evidence="1">
    <location>
        <begin position="375"/>
        <end position="390"/>
    </location>
</feature>
<feature type="region of interest" description="Disordered" evidence="1">
    <location>
        <begin position="205"/>
        <end position="232"/>
    </location>
</feature>
<sequence>MEQLRLAGVHDDGEHLIVETPDSTRYLLTIDQQLRQTIQHARRKPPARGRGGASYGPRDIQARFRAGASVEDIVAECGWEAERVRRYEWPILAERSHMVSEACRVKVSGTDPAHDGYRSVFEGEPRTLEETVLERAQQLGVQRSSLDWDAWLREDQLWTVQLSFTASETTSGPAGTGPARWSFNPATQSVRPENDWARALMEEPRETGPLGTAAPAAPAAAPSPQLRRLQHEASQADDLLDVLQSRRGRRLGSDETADDRLAEILGRGMGPVEQRPRPIDAPEDSPVFDRPIQPAASQMAEEQALRGEGIEIVDDSTPARHETAPGHDAPAEDPSSGGAAFSAGPSGTVHRGTGTSRDAASGDGEAETPAAESWVDVTGTEAAAEVTTGEDGTEPAAGAPTTRETVAPVAALHPRSTSPAAPSDAPEHTGADGSATRDHGADTSPAETSPAETRQDAADTQQGGEHDVTGTHRGSDRDDDAPAPGPRGRTPKAKRSSVPSWDDIVFGANRS</sequence>
<feature type="compositionally biased region" description="Low complexity" evidence="1">
    <location>
        <begin position="213"/>
        <end position="222"/>
    </location>
</feature>
<dbReference type="InterPro" id="IPR021421">
    <property type="entry name" value="DUF3071"/>
</dbReference>
<dbReference type="STRING" id="378753.KRH_14260"/>
<protein>
    <recommendedName>
        <fullName evidence="2">DUF3071 domain-containing protein</fullName>
    </recommendedName>
</protein>
<accession>B2GJ68</accession>
<dbReference type="KEGG" id="krh:KRH_14260"/>
<name>B2GJ68_KOCRD</name>
<feature type="compositionally biased region" description="Basic and acidic residues" evidence="1">
    <location>
        <begin position="425"/>
        <end position="441"/>
    </location>
</feature>
<dbReference type="EMBL" id="AP009152">
    <property type="protein sequence ID" value="BAG29773.1"/>
    <property type="molecule type" value="Genomic_DNA"/>
</dbReference>
<dbReference type="Pfam" id="PF11268">
    <property type="entry name" value="DUF3071"/>
    <property type="match status" value="1"/>
</dbReference>
<dbReference type="InterPro" id="IPR047682">
    <property type="entry name" value="SepH-like"/>
</dbReference>
<keyword evidence="4" id="KW-1185">Reference proteome</keyword>
<dbReference type="NCBIfam" id="NF040712">
    <property type="entry name" value="SepH"/>
    <property type="match status" value="1"/>
</dbReference>
<feature type="compositionally biased region" description="Basic and acidic residues" evidence="1">
    <location>
        <begin position="464"/>
        <end position="476"/>
    </location>
</feature>
<proteinExistence type="predicted"/>
<organism evidence="3 4">
    <name type="scientific">Kocuria rhizophila (strain ATCC 9341 / DSM 348 / NBRC 103217 / DC2201)</name>
    <dbReference type="NCBI Taxonomy" id="378753"/>
    <lineage>
        <taxon>Bacteria</taxon>
        <taxon>Bacillati</taxon>
        <taxon>Actinomycetota</taxon>
        <taxon>Actinomycetes</taxon>
        <taxon>Micrococcales</taxon>
        <taxon>Micrococcaceae</taxon>
        <taxon>Kocuria</taxon>
    </lineage>
</organism>
<feature type="compositionally biased region" description="Polar residues" evidence="1">
    <location>
        <begin position="445"/>
        <end position="463"/>
    </location>
</feature>
<dbReference type="OrthoDB" id="5180791at2"/>
<reference evidence="3 4" key="1">
    <citation type="journal article" date="2008" name="J. Bacteriol.">
        <title>Complete genome sequence of the soil actinomycete Kocuria rhizophila.</title>
        <authorList>
            <person name="Takarada H."/>
            <person name="Sekine M."/>
            <person name="Kosugi H."/>
            <person name="Matsuo Y."/>
            <person name="Fujisawa T."/>
            <person name="Omata S."/>
            <person name="Kishi E."/>
            <person name="Shimizu A."/>
            <person name="Tsukatani N."/>
            <person name="Tanikawa S."/>
            <person name="Fujita N."/>
            <person name="Harayama S."/>
        </authorList>
    </citation>
    <scope>NUCLEOTIDE SEQUENCE [LARGE SCALE GENOMIC DNA]</scope>
    <source>
        <strain evidence="4">ATCC 9341 / DSM 348 / NBRC 103217 / DC2201</strain>
    </source>
</reference>
<dbReference type="HOGENOM" id="CLU_021151_2_1_11"/>
<feature type="domain" description="DUF3071" evidence="2">
    <location>
        <begin position="1"/>
        <end position="182"/>
    </location>
</feature>
<feature type="compositionally biased region" description="Low complexity" evidence="1">
    <location>
        <begin position="334"/>
        <end position="347"/>
    </location>
</feature>
<feature type="region of interest" description="Disordered" evidence="1">
    <location>
        <begin position="167"/>
        <end position="192"/>
    </location>
</feature>
<evidence type="ECO:0000259" key="2">
    <source>
        <dbReference type="Pfam" id="PF11268"/>
    </source>
</evidence>
<evidence type="ECO:0000313" key="4">
    <source>
        <dbReference type="Proteomes" id="UP000008838"/>
    </source>
</evidence>
<gene>
    <name evidence="3" type="ordered locus">KRH_14260</name>
</gene>
<dbReference type="Proteomes" id="UP000008838">
    <property type="component" value="Chromosome"/>
</dbReference>
<dbReference type="AlphaFoldDB" id="B2GJ68"/>
<dbReference type="eggNOG" id="ENOG502ZCFK">
    <property type="taxonomic scope" value="Bacteria"/>
</dbReference>